<evidence type="ECO:0000313" key="2">
    <source>
        <dbReference type="EMBL" id="ANY77704.1"/>
    </source>
</evidence>
<accession>A0A1B2ECJ0</accession>
<organism evidence="2">
    <name type="scientific">Microvirga ossetica</name>
    <dbReference type="NCBI Taxonomy" id="1882682"/>
    <lineage>
        <taxon>Bacteria</taxon>
        <taxon>Pseudomonadati</taxon>
        <taxon>Pseudomonadota</taxon>
        <taxon>Alphaproteobacteria</taxon>
        <taxon>Hyphomicrobiales</taxon>
        <taxon>Methylobacteriaceae</taxon>
        <taxon>Microvirga</taxon>
    </lineage>
</organism>
<dbReference type="KEGG" id="moc:BB934_05205"/>
<dbReference type="Pfam" id="PF00534">
    <property type="entry name" value="Glycos_transf_1"/>
    <property type="match status" value="1"/>
</dbReference>
<dbReference type="OrthoDB" id="9790710at2"/>
<dbReference type="EMBL" id="CP016616">
    <property type="protein sequence ID" value="ANY77704.1"/>
    <property type="molecule type" value="Genomic_DNA"/>
</dbReference>
<dbReference type="GO" id="GO:0016757">
    <property type="term" value="F:glycosyltransferase activity"/>
    <property type="evidence" value="ECO:0007669"/>
    <property type="project" value="InterPro"/>
</dbReference>
<reference evidence="2" key="1">
    <citation type="submission" date="2016-07" db="EMBL/GenBank/DDBJ databases">
        <title>Microvirga ossetica sp. nov. a new species of rhizobia isolated from root nodules of the legume species Vicia alpestris Steven originated from North Ossetia region in the Caucasus.</title>
        <authorList>
            <person name="Safronova V.I."/>
            <person name="Kuznetsova I.G."/>
            <person name="Sazanova A.L."/>
            <person name="Belimov A."/>
            <person name="Andronov E."/>
            <person name="Osledkin Y.S."/>
            <person name="Onishchuk O.P."/>
            <person name="Kurchak O.N."/>
            <person name="Shaposhnikov A.I."/>
            <person name="Willems A."/>
            <person name="Tikhonovich I.A."/>
        </authorList>
    </citation>
    <scope>NUCLEOTIDE SEQUENCE [LARGE SCALE GENOMIC DNA]</scope>
    <source>
        <strain evidence="2">V5/3M</strain>
    </source>
</reference>
<protein>
    <recommendedName>
        <fullName evidence="1">Glycosyl transferase family 1 domain-containing protein</fullName>
    </recommendedName>
</protein>
<dbReference type="InterPro" id="IPR001296">
    <property type="entry name" value="Glyco_trans_1"/>
</dbReference>
<dbReference type="PANTHER" id="PTHR45947:SF3">
    <property type="entry name" value="SULFOQUINOVOSYL TRANSFERASE SQD2"/>
    <property type="match status" value="1"/>
</dbReference>
<dbReference type="RefSeq" id="WP_099508693.1">
    <property type="nucleotide sequence ID" value="NZ_CP016616.1"/>
</dbReference>
<sequence>MLDEAGVKDWVEVAYNVTDKATLYGEASLILLPSKKESFGNVILEAFSFGVPVVAASYAPGPAGVILHGADRFLLDEYSAEAVVGLLESLTADRLVELSQAAFARYHDYSMEQYLAAVEAIAAETARTFPGQSTISLFPKLRTVDFLATQPVSTFLMRRYRVWERVFAWRVYLVERVLPWKVAAALRWLKAKLKA</sequence>
<gene>
    <name evidence="2" type="ORF">BB934_05205</name>
</gene>
<evidence type="ECO:0000259" key="1">
    <source>
        <dbReference type="Pfam" id="PF00534"/>
    </source>
</evidence>
<dbReference type="PANTHER" id="PTHR45947">
    <property type="entry name" value="SULFOQUINOVOSYL TRANSFERASE SQD2"/>
    <property type="match status" value="1"/>
</dbReference>
<dbReference type="Gene3D" id="3.40.50.2000">
    <property type="entry name" value="Glycogen Phosphorylase B"/>
    <property type="match status" value="1"/>
</dbReference>
<name>A0A1B2ECJ0_9HYPH</name>
<dbReference type="InterPro" id="IPR050194">
    <property type="entry name" value="Glycosyltransferase_grp1"/>
</dbReference>
<dbReference type="AlphaFoldDB" id="A0A1B2ECJ0"/>
<feature type="domain" description="Glycosyl transferase family 1" evidence="1">
    <location>
        <begin position="3"/>
        <end position="97"/>
    </location>
</feature>
<proteinExistence type="predicted"/>
<dbReference type="SUPFAM" id="SSF53756">
    <property type="entry name" value="UDP-Glycosyltransferase/glycogen phosphorylase"/>
    <property type="match status" value="1"/>
</dbReference>